<evidence type="ECO:0000259" key="7">
    <source>
        <dbReference type="PROSITE" id="PS50110"/>
    </source>
</evidence>
<sequence>MPLVMVVDDDQDLAEMLSIVLTGAGMEVDLVNRGDLVMDLFNTNPPDLVLLDVMLPGIDGIEVCKIIREKSMVPIVMLTAKGDTQDVVLGLEAGADDYMVKPFKPQELVARINTRLRRNTKVGTLTIADLVIDQMEHKVLKNNKEIALTRLEFDLLAALAKEPGRVFTREVLLSEVWGYQHAADTRLVNVHVQRLRSKIESDPDNPEYVLTVRGVGYKAGAARV</sequence>
<evidence type="ECO:0000256" key="1">
    <source>
        <dbReference type="ARBA" id="ARBA00022553"/>
    </source>
</evidence>
<dbReference type="Pfam" id="PF00072">
    <property type="entry name" value="Response_reg"/>
    <property type="match status" value="1"/>
</dbReference>
<evidence type="ECO:0000313" key="10">
    <source>
        <dbReference type="EMBL" id="CAB5060353.1"/>
    </source>
</evidence>
<feature type="domain" description="Response regulatory" evidence="7">
    <location>
        <begin position="3"/>
        <end position="116"/>
    </location>
</feature>
<keyword evidence="2" id="KW-0902">Two-component regulatory system</keyword>
<feature type="domain" description="OmpR/PhoB-type" evidence="8">
    <location>
        <begin position="122"/>
        <end position="221"/>
    </location>
</feature>
<evidence type="ECO:0000313" key="9">
    <source>
        <dbReference type="EMBL" id="CAB4686604.1"/>
    </source>
</evidence>
<dbReference type="GO" id="GO:0000156">
    <property type="term" value="F:phosphorelay response regulator activity"/>
    <property type="evidence" value="ECO:0007669"/>
    <property type="project" value="InterPro"/>
</dbReference>
<keyword evidence="3" id="KW-0805">Transcription regulation</keyword>
<dbReference type="FunFam" id="3.40.50.2300:FF:000001">
    <property type="entry name" value="DNA-binding response regulator PhoB"/>
    <property type="match status" value="1"/>
</dbReference>
<dbReference type="EMBL" id="CAFBQQ010000017">
    <property type="protein sequence ID" value="CAB5060353.1"/>
    <property type="molecule type" value="Genomic_DNA"/>
</dbReference>
<evidence type="ECO:0000256" key="6">
    <source>
        <dbReference type="ARBA" id="ARBA00035142"/>
    </source>
</evidence>
<dbReference type="PROSITE" id="PS51755">
    <property type="entry name" value="OMPR_PHOB"/>
    <property type="match status" value="1"/>
</dbReference>
<accession>A0A6J6NP94</accession>
<dbReference type="GO" id="GO:0032993">
    <property type="term" value="C:protein-DNA complex"/>
    <property type="evidence" value="ECO:0007669"/>
    <property type="project" value="TreeGrafter"/>
</dbReference>
<dbReference type="InterPro" id="IPR001867">
    <property type="entry name" value="OmpR/PhoB-type_DNA-bd"/>
</dbReference>
<dbReference type="InterPro" id="IPR016032">
    <property type="entry name" value="Sig_transdc_resp-reg_C-effctor"/>
</dbReference>
<dbReference type="PROSITE" id="PS50110">
    <property type="entry name" value="RESPONSE_REGULATORY"/>
    <property type="match status" value="1"/>
</dbReference>
<dbReference type="AlphaFoldDB" id="A0A6J6NP94"/>
<dbReference type="PANTHER" id="PTHR48111:SF21">
    <property type="entry name" value="DNA-BINDING DUAL MASTER TRANSCRIPTIONAL REGULATOR RPAA"/>
    <property type="match status" value="1"/>
</dbReference>
<dbReference type="InterPro" id="IPR039420">
    <property type="entry name" value="WalR-like"/>
</dbReference>
<dbReference type="InterPro" id="IPR047671">
    <property type="entry name" value="MtrAB_MtrA"/>
</dbReference>
<dbReference type="FunFam" id="1.10.10.10:FF:000033">
    <property type="entry name" value="DNA-binding response regulator MtrA"/>
    <property type="match status" value="1"/>
</dbReference>
<dbReference type="SMART" id="SM00862">
    <property type="entry name" value="Trans_reg_C"/>
    <property type="match status" value="1"/>
</dbReference>
<dbReference type="NCBIfam" id="NF040689">
    <property type="entry name" value="MtrAB_MtrA"/>
    <property type="match status" value="1"/>
</dbReference>
<proteinExistence type="predicted"/>
<dbReference type="SUPFAM" id="SSF46894">
    <property type="entry name" value="C-terminal effector domain of the bipartite response regulators"/>
    <property type="match status" value="1"/>
</dbReference>
<dbReference type="Gene3D" id="3.40.50.2300">
    <property type="match status" value="1"/>
</dbReference>
<evidence type="ECO:0000256" key="3">
    <source>
        <dbReference type="ARBA" id="ARBA00023015"/>
    </source>
</evidence>
<dbReference type="GO" id="GO:0045893">
    <property type="term" value="P:positive regulation of DNA-templated transcription"/>
    <property type="evidence" value="ECO:0007669"/>
    <property type="project" value="InterPro"/>
</dbReference>
<dbReference type="EMBL" id="CAEZXQ010000010">
    <property type="protein sequence ID" value="CAB4686604.1"/>
    <property type="molecule type" value="Genomic_DNA"/>
</dbReference>
<name>A0A6J6NP94_9ZZZZ</name>
<gene>
    <name evidence="9" type="ORF">UFOPK2576_00169</name>
    <name evidence="10" type="ORF">UFOPK4358_00254</name>
</gene>
<organism evidence="9">
    <name type="scientific">freshwater metagenome</name>
    <dbReference type="NCBI Taxonomy" id="449393"/>
    <lineage>
        <taxon>unclassified sequences</taxon>
        <taxon>metagenomes</taxon>
        <taxon>ecological metagenomes</taxon>
    </lineage>
</organism>
<dbReference type="InterPro" id="IPR001789">
    <property type="entry name" value="Sig_transdc_resp-reg_receiver"/>
</dbReference>
<keyword evidence="5" id="KW-0804">Transcription</keyword>
<dbReference type="InterPro" id="IPR036388">
    <property type="entry name" value="WH-like_DNA-bd_sf"/>
</dbReference>
<keyword evidence="4" id="KW-0238">DNA-binding</keyword>
<dbReference type="SUPFAM" id="SSF52172">
    <property type="entry name" value="CheY-like"/>
    <property type="match status" value="1"/>
</dbReference>
<dbReference type="InterPro" id="IPR047673">
    <property type="entry name" value="MtrA_REC"/>
</dbReference>
<dbReference type="InterPro" id="IPR011006">
    <property type="entry name" value="CheY-like_superfamily"/>
</dbReference>
<evidence type="ECO:0000256" key="4">
    <source>
        <dbReference type="ARBA" id="ARBA00023125"/>
    </source>
</evidence>
<evidence type="ECO:0000256" key="2">
    <source>
        <dbReference type="ARBA" id="ARBA00023012"/>
    </source>
</evidence>
<dbReference type="PANTHER" id="PTHR48111">
    <property type="entry name" value="REGULATOR OF RPOS"/>
    <property type="match status" value="1"/>
</dbReference>
<dbReference type="CDD" id="cd00383">
    <property type="entry name" value="trans_reg_C"/>
    <property type="match status" value="1"/>
</dbReference>
<evidence type="ECO:0000256" key="5">
    <source>
        <dbReference type="ARBA" id="ARBA00023163"/>
    </source>
</evidence>
<keyword evidence="1" id="KW-0597">Phosphoprotein</keyword>
<dbReference type="GO" id="GO:0005829">
    <property type="term" value="C:cytosol"/>
    <property type="evidence" value="ECO:0007669"/>
    <property type="project" value="TreeGrafter"/>
</dbReference>
<dbReference type="SMART" id="SM00448">
    <property type="entry name" value="REC"/>
    <property type="match status" value="1"/>
</dbReference>
<dbReference type="Gene3D" id="6.10.250.690">
    <property type="match status" value="1"/>
</dbReference>
<dbReference type="Pfam" id="PF00486">
    <property type="entry name" value="Trans_reg_C"/>
    <property type="match status" value="1"/>
</dbReference>
<reference evidence="9" key="1">
    <citation type="submission" date="2020-05" db="EMBL/GenBank/DDBJ databases">
        <authorList>
            <person name="Chiriac C."/>
            <person name="Salcher M."/>
            <person name="Ghai R."/>
            <person name="Kavagutti S V."/>
        </authorList>
    </citation>
    <scope>NUCLEOTIDE SEQUENCE</scope>
</reference>
<protein>
    <recommendedName>
        <fullName evidence="6">DNA-binding response regulator MtrA</fullName>
    </recommendedName>
</protein>
<dbReference type="CDD" id="cd17626">
    <property type="entry name" value="REC_OmpR_MtrA-like"/>
    <property type="match status" value="1"/>
</dbReference>
<evidence type="ECO:0000259" key="8">
    <source>
        <dbReference type="PROSITE" id="PS51755"/>
    </source>
</evidence>
<dbReference type="GO" id="GO:0000976">
    <property type="term" value="F:transcription cis-regulatory region binding"/>
    <property type="evidence" value="ECO:0007669"/>
    <property type="project" value="InterPro"/>
</dbReference>
<dbReference type="Gene3D" id="1.10.10.10">
    <property type="entry name" value="Winged helix-like DNA-binding domain superfamily/Winged helix DNA-binding domain"/>
    <property type="match status" value="1"/>
</dbReference>